<dbReference type="EMBL" id="JAWDJR010000010">
    <property type="protein sequence ID" value="KAK9967366.1"/>
    <property type="molecule type" value="Genomic_DNA"/>
</dbReference>
<dbReference type="Proteomes" id="UP001479290">
    <property type="component" value="Unassembled WGS sequence"/>
</dbReference>
<dbReference type="SMART" id="SM00409">
    <property type="entry name" value="IG"/>
    <property type="match status" value="1"/>
</dbReference>
<accession>A0AAW2A0U7</accession>
<feature type="transmembrane region" description="Helical" evidence="1">
    <location>
        <begin position="143"/>
        <end position="167"/>
    </location>
</feature>
<evidence type="ECO:0000256" key="1">
    <source>
        <dbReference type="SAM" id="Phobius"/>
    </source>
</evidence>
<feature type="chain" id="PRO_5043800065" description="Immunoglobulin domain-containing protein" evidence="2">
    <location>
        <begin position="20"/>
        <end position="229"/>
    </location>
</feature>
<gene>
    <name evidence="4" type="ORF">ABG768_001769</name>
</gene>
<dbReference type="InterPro" id="IPR013783">
    <property type="entry name" value="Ig-like_fold"/>
</dbReference>
<evidence type="ECO:0000259" key="3">
    <source>
        <dbReference type="SMART" id="SM00409"/>
    </source>
</evidence>
<keyword evidence="1" id="KW-0812">Transmembrane</keyword>
<organism evidence="4 5">
    <name type="scientific">Culter alburnus</name>
    <name type="common">Topmouth culter</name>
    <dbReference type="NCBI Taxonomy" id="194366"/>
    <lineage>
        <taxon>Eukaryota</taxon>
        <taxon>Metazoa</taxon>
        <taxon>Chordata</taxon>
        <taxon>Craniata</taxon>
        <taxon>Vertebrata</taxon>
        <taxon>Euteleostomi</taxon>
        <taxon>Actinopterygii</taxon>
        <taxon>Neopterygii</taxon>
        <taxon>Teleostei</taxon>
        <taxon>Ostariophysi</taxon>
        <taxon>Cypriniformes</taxon>
        <taxon>Xenocyprididae</taxon>
        <taxon>Xenocypridinae</taxon>
        <taxon>Culter</taxon>
    </lineage>
</organism>
<feature type="signal peptide" evidence="2">
    <location>
        <begin position="1"/>
        <end position="19"/>
    </location>
</feature>
<comment type="caution">
    <text evidence="4">The sequence shown here is derived from an EMBL/GenBank/DDBJ whole genome shotgun (WGS) entry which is preliminary data.</text>
</comment>
<proteinExistence type="predicted"/>
<keyword evidence="1" id="KW-0472">Membrane</keyword>
<dbReference type="SUPFAM" id="SSF48726">
    <property type="entry name" value="Immunoglobulin"/>
    <property type="match status" value="1"/>
</dbReference>
<evidence type="ECO:0000313" key="4">
    <source>
        <dbReference type="EMBL" id="KAK9967366.1"/>
    </source>
</evidence>
<reference evidence="4 5" key="1">
    <citation type="submission" date="2024-05" db="EMBL/GenBank/DDBJ databases">
        <title>A high-quality chromosomal-level genome assembly of Topmouth culter (Culter alburnus).</title>
        <authorList>
            <person name="Zhao H."/>
        </authorList>
    </citation>
    <scope>NUCLEOTIDE SEQUENCE [LARGE SCALE GENOMIC DNA]</scope>
    <source>
        <strain evidence="4">CATC2023</strain>
        <tissue evidence="4">Muscle</tissue>
    </source>
</reference>
<name>A0AAW2A0U7_CULAL</name>
<sequence>MKIIQLQLYVLICCQAAVADQLTDLGSNVSINCDLDENEVYWILLKTPDPPTVILRSFSTPRSPFYLNKTFRKKYSVQFKHCLVINNVTADELGVYYCINTDTPPKFSNGSRLYFTESVQLTECHNHTVIEFIDQNQTQCQSIIIISALINGLLVVVVIGLVKVFVVGSRRSAEGSRQLNTDLQQNQVIEEHQDPDQLQYAMMDFSKMRRNFRSSQINSTYAALKLPKS</sequence>
<keyword evidence="1" id="KW-1133">Transmembrane helix</keyword>
<dbReference type="InterPro" id="IPR036179">
    <property type="entry name" value="Ig-like_dom_sf"/>
</dbReference>
<evidence type="ECO:0000256" key="2">
    <source>
        <dbReference type="SAM" id="SignalP"/>
    </source>
</evidence>
<keyword evidence="2" id="KW-0732">Signal</keyword>
<evidence type="ECO:0000313" key="5">
    <source>
        <dbReference type="Proteomes" id="UP001479290"/>
    </source>
</evidence>
<dbReference type="AlphaFoldDB" id="A0AAW2A0U7"/>
<dbReference type="InterPro" id="IPR003599">
    <property type="entry name" value="Ig_sub"/>
</dbReference>
<protein>
    <recommendedName>
        <fullName evidence="3">Immunoglobulin domain-containing protein</fullName>
    </recommendedName>
</protein>
<feature type="domain" description="Immunoglobulin" evidence="3">
    <location>
        <begin position="18"/>
        <end position="116"/>
    </location>
</feature>
<keyword evidence="5" id="KW-1185">Reference proteome</keyword>
<dbReference type="Gene3D" id="2.60.40.10">
    <property type="entry name" value="Immunoglobulins"/>
    <property type="match status" value="1"/>
</dbReference>